<protein>
    <submittedName>
        <fullName evidence="2">Uncharacterized protein</fullName>
    </submittedName>
</protein>
<organism evidence="2 3">
    <name type="scientific">Nicotiana attenuata</name>
    <name type="common">Coyote tobacco</name>
    <dbReference type="NCBI Taxonomy" id="49451"/>
    <lineage>
        <taxon>Eukaryota</taxon>
        <taxon>Viridiplantae</taxon>
        <taxon>Streptophyta</taxon>
        <taxon>Embryophyta</taxon>
        <taxon>Tracheophyta</taxon>
        <taxon>Spermatophyta</taxon>
        <taxon>Magnoliopsida</taxon>
        <taxon>eudicotyledons</taxon>
        <taxon>Gunneridae</taxon>
        <taxon>Pentapetalae</taxon>
        <taxon>asterids</taxon>
        <taxon>lamiids</taxon>
        <taxon>Solanales</taxon>
        <taxon>Solanaceae</taxon>
        <taxon>Nicotianoideae</taxon>
        <taxon>Nicotianeae</taxon>
        <taxon>Nicotiana</taxon>
    </lineage>
</organism>
<accession>A0A314L8M0</accession>
<comment type="caution">
    <text evidence="2">The sequence shown here is derived from an EMBL/GenBank/DDBJ whole genome shotgun (WGS) entry which is preliminary data.</text>
</comment>
<dbReference type="AlphaFoldDB" id="A0A314L8M0"/>
<evidence type="ECO:0000313" key="2">
    <source>
        <dbReference type="EMBL" id="OIT37902.1"/>
    </source>
</evidence>
<evidence type="ECO:0000256" key="1">
    <source>
        <dbReference type="SAM" id="MobiDB-lite"/>
    </source>
</evidence>
<evidence type="ECO:0000313" key="3">
    <source>
        <dbReference type="Proteomes" id="UP000187609"/>
    </source>
</evidence>
<sequence>MSENLEATNVPSLVPTVASSIEAPVTESKSPMSPSQTSKQDSQLPTIFSPTQSSSGSHRSRKTSNPKRFVATTSSSASPKKMVEGETVQGEENPEVSSMRVEENPKVQRGVVHNGDESVMTTP</sequence>
<feature type="region of interest" description="Disordered" evidence="1">
    <location>
        <begin position="21"/>
        <end position="123"/>
    </location>
</feature>
<feature type="non-terminal residue" evidence="2">
    <location>
        <position position="123"/>
    </location>
</feature>
<feature type="compositionally biased region" description="Polar residues" evidence="1">
    <location>
        <begin position="27"/>
        <end position="48"/>
    </location>
</feature>
<keyword evidence="3" id="KW-1185">Reference proteome</keyword>
<gene>
    <name evidence="2" type="ORF">A4A49_61909</name>
</gene>
<dbReference type="Gramene" id="OIT37902">
    <property type="protein sequence ID" value="OIT37902"/>
    <property type="gene ID" value="A4A49_61909"/>
</dbReference>
<dbReference type="EMBL" id="MJEQ01000256">
    <property type="protein sequence ID" value="OIT37902.1"/>
    <property type="molecule type" value="Genomic_DNA"/>
</dbReference>
<reference evidence="2" key="1">
    <citation type="submission" date="2016-11" db="EMBL/GenBank/DDBJ databases">
        <title>The genome of Nicotiana attenuata.</title>
        <authorList>
            <person name="Xu S."/>
            <person name="Brockmoeller T."/>
            <person name="Gaquerel E."/>
            <person name="Navarro A."/>
            <person name="Kuhl H."/>
            <person name="Gase K."/>
            <person name="Ling Z."/>
            <person name="Zhou W."/>
            <person name="Kreitzer C."/>
            <person name="Stanke M."/>
            <person name="Tang H."/>
            <person name="Lyons E."/>
            <person name="Pandey P."/>
            <person name="Pandey S.P."/>
            <person name="Timmermann B."/>
            <person name="Baldwin I.T."/>
        </authorList>
    </citation>
    <scope>NUCLEOTIDE SEQUENCE [LARGE SCALE GENOMIC DNA]</scope>
    <source>
        <strain evidence="2">UT</strain>
    </source>
</reference>
<dbReference type="Proteomes" id="UP000187609">
    <property type="component" value="Unassembled WGS sequence"/>
</dbReference>
<proteinExistence type="predicted"/>
<name>A0A314L8M0_NICAT</name>